<evidence type="ECO:0000256" key="1">
    <source>
        <dbReference type="ARBA" id="ARBA00022729"/>
    </source>
</evidence>
<dbReference type="AlphaFoldDB" id="A0A1M5CBN8"/>
<keyword evidence="1" id="KW-0732">Signal</keyword>
<dbReference type="SUPFAM" id="SSF53850">
    <property type="entry name" value="Periplasmic binding protein-like II"/>
    <property type="match status" value="1"/>
</dbReference>
<dbReference type="PANTHER" id="PTHR30570">
    <property type="entry name" value="PERIPLASMIC PHOSPHATE BINDING COMPONENT OF PHOSPHATE ABC TRANSPORTER"/>
    <property type="match status" value="1"/>
</dbReference>
<dbReference type="Proteomes" id="UP000184436">
    <property type="component" value="Unassembled WGS sequence"/>
</dbReference>
<feature type="domain" description="PBP" evidence="2">
    <location>
        <begin position="32"/>
        <end position="286"/>
    </location>
</feature>
<dbReference type="Pfam" id="PF12849">
    <property type="entry name" value="PBP_like_2"/>
    <property type="match status" value="1"/>
</dbReference>
<dbReference type="OrthoDB" id="1450880at2"/>
<sequence length="316" mass="35131">MKIERQFWLIGIVLLTVFSACGSKSGSADTYSSGVIAIAADASFEPIIQEEIDVFESLCPLAGIVPRYTTEVEAINLLLKDSVRLAIVTRTLTKEEMESFHSRKFFPKEIKLATDGLALIVNRSNPDSLLSVRDFRRILTGEVKNWKEIYPDSRLKEIQVVFDNRNSSTVRFAMDSICDGNPLATDNVSALETNLQVINYVAKTPDAIGVIGVDWLGNRKDTTNLSFIEEIRVMAVSAEDVATVANSYKPFQAYLYYGNYPLARPIYALLNDPRGGLPWGFASFMTFDKGQRIILKSGLLPATQPTRIVNVKTSNN</sequence>
<dbReference type="PROSITE" id="PS51257">
    <property type="entry name" value="PROKAR_LIPOPROTEIN"/>
    <property type="match status" value="1"/>
</dbReference>
<dbReference type="InterPro" id="IPR024370">
    <property type="entry name" value="PBP_domain"/>
</dbReference>
<keyword evidence="4" id="KW-1185">Reference proteome</keyword>
<proteinExistence type="predicted"/>
<reference evidence="3 4" key="1">
    <citation type="submission" date="2016-11" db="EMBL/GenBank/DDBJ databases">
        <authorList>
            <person name="Jaros S."/>
            <person name="Januszkiewicz K."/>
            <person name="Wedrychowicz H."/>
        </authorList>
    </citation>
    <scope>NUCLEOTIDE SEQUENCE [LARGE SCALE GENOMIC DNA]</scope>
    <source>
        <strain evidence="3 4">DSM 26883</strain>
    </source>
</reference>
<dbReference type="EMBL" id="FQVD01000023">
    <property type="protein sequence ID" value="SHF52135.1"/>
    <property type="molecule type" value="Genomic_DNA"/>
</dbReference>
<dbReference type="PANTHER" id="PTHR30570:SF1">
    <property type="entry name" value="PHOSPHATE-BINDING PROTEIN PSTS"/>
    <property type="match status" value="1"/>
</dbReference>
<organism evidence="3 4">
    <name type="scientific">Bacteroides faecichinchillae</name>
    <dbReference type="NCBI Taxonomy" id="871325"/>
    <lineage>
        <taxon>Bacteria</taxon>
        <taxon>Pseudomonadati</taxon>
        <taxon>Bacteroidota</taxon>
        <taxon>Bacteroidia</taxon>
        <taxon>Bacteroidales</taxon>
        <taxon>Bacteroidaceae</taxon>
        <taxon>Bacteroides</taxon>
    </lineage>
</organism>
<name>A0A1M5CBN8_9BACE</name>
<evidence type="ECO:0000259" key="2">
    <source>
        <dbReference type="Pfam" id="PF12849"/>
    </source>
</evidence>
<accession>A0A1M5CBN8</accession>
<gene>
    <name evidence="3" type="ORF">SAMN05444349_12364</name>
</gene>
<protein>
    <submittedName>
        <fullName evidence="3">Phosphate ABC transporter substrate-binding protein, PhoT family</fullName>
    </submittedName>
</protein>
<dbReference type="Gene3D" id="3.40.190.10">
    <property type="entry name" value="Periplasmic binding protein-like II"/>
    <property type="match status" value="2"/>
</dbReference>
<dbReference type="InterPro" id="IPR050811">
    <property type="entry name" value="Phosphate_ABC_transporter"/>
</dbReference>
<dbReference type="STRING" id="871325.SAMN05444349_12364"/>
<dbReference type="RefSeq" id="WP_033886767.1">
    <property type="nucleotide sequence ID" value="NZ_FQVD01000023.1"/>
</dbReference>
<evidence type="ECO:0000313" key="3">
    <source>
        <dbReference type="EMBL" id="SHF52135.1"/>
    </source>
</evidence>
<evidence type="ECO:0000313" key="4">
    <source>
        <dbReference type="Proteomes" id="UP000184436"/>
    </source>
</evidence>